<dbReference type="SUPFAM" id="SSF57863">
    <property type="entry name" value="ArfGap/RecO-like zinc finger"/>
    <property type="match status" value="1"/>
</dbReference>
<name>A0AAW0TR19_SCYPA</name>
<evidence type="ECO:0000256" key="4">
    <source>
        <dbReference type="ARBA" id="ARBA00022833"/>
    </source>
</evidence>
<feature type="compositionally biased region" description="Low complexity" evidence="6">
    <location>
        <begin position="567"/>
        <end position="578"/>
    </location>
</feature>
<comment type="caution">
    <text evidence="8">The sequence shown here is derived from an EMBL/GenBank/DDBJ whole genome shotgun (WGS) entry which is preliminary data.</text>
</comment>
<feature type="region of interest" description="Disordered" evidence="6">
    <location>
        <begin position="385"/>
        <end position="480"/>
    </location>
</feature>
<dbReference type="Pfam" id="PF01412">
    <property type="entry name" value="ArfGap"/>
    <property type="match status" value="1"/>
</dbReference>
<feature type="compositionally biased region" description="Low complexity" evidence="6">
    <location>
        <begin position="632"/>
        <end position="666"/>
    </location>
</feature>
<dbReference type="GO" id="GO:0008270">
    <property type="term" value="F:zinc ion binding"/>
    <property type="evidence" value="ECO:0007669"/>
    <property type="project" value="UniProtKB-KW"/>
</dbReference>
<gene>
    <name evidence="8" type="ORF">O3P69_012852</name>
</gene>
<dbReference type="Gene3D" id="1.10.220.150">
    <property type="entry name" value="Arf GTPase activating protein"/>
    <property type="match status" value="1"/>
</dbReference>
<feature type="compositionally biased region" description="Low complexity" evidence="6">
    <location>
        <begin position="220"/>
        <end position="230"/>
    </location>
</feature>
<feature type="region of interest" description="Disordered" evidence="6">
    <location>
        <begin position="278"/>
        <end position="324"/>
    </location>
</feature>
<protein>
    <recommendedName>
        <fullName evidence="7">Arf-GAP domain-containing protein</fullName>
    </recommendedName>
</protein>
<evidence type="ECO:0000259" key="7">
    <source>
        <dbReference type="PROSITE" id="PS50115"/>
    </source>
</evidence>
<dbReference type="PANTHER" id="PTHR46134">
    <property type="entry name" value="DRONGO, ISOFORM F"/>
    <property type="match status" value="1"/>
</dbReference>
<feature type="compositionally biased region" description="Polar residues" evidence="6">
    <location>
        <begin position="247"/>
        <end position="261"/>
    </location>
</feature>
<feature type="compositionally biased region" description="Basic and acidic residues" evidence="6">
    <location>
        <begin position="537"/>
        <end position="551"/>
    </location>
</feature>
<feature type="region of interest" description="Disordered" evidence="6">
    <location>
        <begin position="537"/>
        <end position="667"/>
    </location>
</feature>
<feature type="region of interest" description="Disordered" evidence="6">
    <location>
        <begin position="724"/>
        <end position="751"/>
    </location>
</feature>
<dbReference type="GO" id="GO:0005096">
    <property type="term" value="F:GTPase activator activity"/>
    <property type="evidence" value="ECO:0007669"/>
    <property type="project" value="InterPro"/>
</dbReference>
<dbReference type="FunFam" id="1.10.220.150:FF:000005">
    <property type="entry name" value="Arf-GAP domain and FG repeat-containing protein 1"/>
    <property type="match status" value="1"/>
</dbReference>
<dbReference type="SMART" id="SM00105">
    <property type="entry name" value="ArfGap"/>
    <property type="match status" value="1"/>
</dbReference>
<accession>A0AAW0TR19</accession>
<dbReference type="InterPro" id="IPR001164">
    <property type="entry name" value="ArfGAP_dom"/>
</dbReference>
<evidence type="ECO:0000256" key="5">
    <source>
        <dbReference type="PROSITE-ProRule" id="PRU00288"/>
    </source>
</evidence>
<keyword evidence="3 5" id="KW-0863">Zinc-finger</keyword>
<dbReference type="PROSITE" id="PS50115">
    <property type="entry name" value="ARFGAP"/>
    <property type="match status" value="1"/>
</dbReference>
<evidence type="ECO:0000313" key="9">
    <source>
        <dbReference type="Proteomes" id="UP001487740"/>
    </source>
</evidence>
<feature type="compositionally biased region" description="Polar residues" evidence="6">
    <location>
        <begin position="451"/>
        <end position="475"/>
    </location>
</feature>
<keyword evidence="1" id="KW-0479">Metal-binding</keyword>
<dbReference type="PRINTS" id="PR00405">
    <property type="entry name" value="REVINTRACTNG"/>
</dbReference>
<evidence type="ECO:0000256" key="3">
    <source>
        <dbReference type="ARBA" id="ARBA00022771"/>
    </source>
</evidence>
<feature type="compositionally biased region" description="Low complexity" evidence="6">
    <location>
        <begin position="143"/>
        <end position="201"/>
    </location>
</feature>
<evidence type="ECO:0000256" key="6">
    <source>
        <dbReference type="SAM" id="MobiDB-lite"/>
    </source>
</evidence>
<keyword evidence="9" id="KW-1185">Reference proteome</keyword>
<feature type="compositionally biased region" description="Low complexity" evidence="6">
    <location>
        <begin position="427"/>
        <end position="447"/>
    </location>
</feature>
<feature type="compositionally biased region" description="Polar residues" evidence="6">
    <location>
        <begin position="278"/>
        <end position="287"/>
    </location>
</feature>
<feature type="region of interest" description="Disordered" evidence="6">
    <location>
        <begin position="137"/>
        <end position="261"/>
    </location>
</feature>
<keyword evidence="2" id="KW-0677">Repeat</keyword>
<feature type="compositionally biased region" description="Pro residues" evidence="6">
    <location>
        <begin position="614"/>
        <end position="627"/>
    </location>
</feature>
<feature type="compositionally biased region" description="Low complexity" evidence="6">
    <location>
        <begin position="736"/>
        <end position="751"/>
    </location>
</feature>
<dbReference type="Proteomes" id="UP001487740">
    <property type="component" value="Unassembled WGS sequence"/>
</dbReference>
<organism evidence="8 9">
    <name type="scientific">Scylla paramamosain</name>
    <name type="common">Mud crab</name>
    <dbReference type="NCBI Taxonomy" id="85552"/>
    <lineage>
        <taxon>Eukaryota</taxon>
        <taxon>Metazoa</taxon>
        <taxon>Ecdysozoa</taxon>
        <taxon>Arthropoda</taxon>
        <taxon>Crustacea</taxon>
        <taxon>Multicrustacea</taxon>
        <taxon>Malacostraca</taxon>
        <taxon>Eumalacostraca</taxon>
        <taxon>Eucarida</taxon>
        <taxon>Decapoda</taxon>
        <taxon>Pleocyemata</taxon>
        <taxon>Brachyura</taxon>
        <taxon>Eubrachyura</taxon>
        <taxon>Portunoidea</taxon>
        <taxon>Portunidae</taxon>
        <taxon>Portuninae</taxon>
        <taxon>Scylla</taxon>
    </lineage>
</organism>
<evidence type="ECO:0000256" key="1">
    <source>
        <dbReference type="ARBA" id="ARBA00022723"/>
    </source>
</evidence>
<feature type="domain" description="Arf-GAP" evidence="7">
    <location>
        <begin position="10"/>
        <end position="134"/>
    </location>
</feature>
<feature type="compositionally biased region" description="Low complexity" evidence="6">
    <location>
        <begin position="695"/>
        <end position="711"/>
    </location>
</feature>
<dbReference type="InterPro" id="IPR038508">
    <property type="entry name" value="ArfGAP_dom_sf"/>
</dbReference>
<reference evidence="8 9" key="1">
    <citation type="submission" date="2023-03" db="EMBL/GenBank/DDBJ databases">
        <title>High-quality genome of Scylla paramamosain provides insights in environmental adaptation.</title>
        <authorList>
            <person name="Zhang L."/>
        </authorList>
    </citation>
    <scope>NUCLEOTIDE SEQUENCE [LARGE SCALE GENOMIC DNA]</scope>
    <source>
        <strain evidence="8">LZ_2023a</strain>
        <tissue evidence="8">Muscle</tissue>
    </source>
</reference>
<keyword evidence="4" id="KW-0862">Zinc</keyword>
<sequence length="908" mass="93605">MATSRRKQEERNLRVLREQGALEANRTCFDCRQRGTTYINMTIGSFVCTSCSGLLRGLNPPHRVKSISMASFTQEEIDLIKSRGNQYCSAVWLGLYDPKLTPFPDTKDEHKIRDFMITKYEKKRFYIDPSVALKIMPPNQDNSASSSAASTPGSDTASRGAAGAATQTTTTTTSSVSRPSVPASQSLGSVSSSGSSLSSMTSPPPPNNNNNTKLPGPRPSASLDLLSDLSQSTRSALPPGDPFASPTAKQPPSSGPTAAPVSQASFANFENANIFVNNPSEDQTEAGSSPHSLSPADSSSPSPPTSPIPIHRPTRSPSPYLAWDDLEGDEVNAGTPLIPMAETFVPCVTGANTRGRSSTPSTPIFASGVSAQFVFPTNIGCGGGGVPATDAPATPHTPNTPVPASSNTPQAREESPAPAACDPLLGSSVSAAPSPSASRKAVAAAPPLHRQSATPLGSLMRTSSLPGLGQNSQELRGSGYASPRTMALLFSSMGRRGSLQRGGSYQSLGECADLEEDQDEEHLLDDLAPGTEECRAERQAESQAECHDKGLSHVPSSPVPIAKSLFRRNNSSRTLSSSCPTRASPLTNPPAPLHPLPTTNTSRGVPGWGEGVGGPPPTPAGQPPQAPHLPFSSNPLTPLTPNTSTTSSSTPNTTANASPAPGNPSLDRYAALKDLDEEFKTQKENETTIHHNAIPPSHSLPSSRSSGSLQAPLISSWSDGGVSWAVSNGGGPHHPPTSTTSVPSNTSSTSVFGSSTMNGAVFGSPPTGVFGGGVNGGGPVMGTPPTGPSAWQNFSGPNPFSGVNSGGAWVNGMAQMTNPGPTHTQQGFGTMVQPNPFGTPDPNFNQFGGGAALNGAGAGAGAGGGWANFSHPQQPSKMAWTAANGTQNPFMAAAPQMPSSGSSYNPFL</sequence>
<dbReference type="GO" id="GO:0016020">
    <property type="term" value="C:membrane"/>
    <property type="evidence" value="ECO:0007669"/>
    <property type="project" value="TreeGrafter"/>
</dbReference>
<dbReference type="GO" id="GO:0005737">
    <property type="term" value="C:cytoplasm"/>
    <property type="evidence" value="ECO:0007669"/>
    <property type="project" value="TreeGrafter"/>
</dbReference>
<dbReference type="CDD" id="cd08838">
    <property type="entry name" value="ArfGap_AGFG"/>
    <property type="match status" value="1"/>
</dbReference>
<dbReference type="InterPro" id="IPR037278">
    <property type="entry name" value="ARFGAP/RecO"/>
</dbReference>
<evidence type="ECO:0000313" key="8">
    <source>
        <dbReference type="EMBL" id="KAK8389926.1"/>
    </source>
</evidence>
<dbReference type="InterPro" id="IPR052248">
    <property type="entry name" value="Arf-GAP_FG-repeat_protein"/>
</dbReference>
<feature type="compositionally biased region" description="Low complexity" evidence="6">
    <location>
        <begin position="387"/>
        <end position="404"/>
    </location>
</feature>
<feature type="compositionally biased region" description="Low complexity" evidence="6">
    <location>
        <begin position="288"/>
        <end position="300"/>
    </location>
</feature>
<dbReference type="EMBL" id="JARAKH010000026">
    <property type="protein sequence ID" value="KAK8389926.1"/>
    <property type="molecule type" value="Genomic_DNA"/>
</dbReference>
<dbReference type="AlphaFoldDB" id="A0AAW0TR19"/>
<proteinExistence type="predicted"/>
<evidence type="ECO:0000256" key="2">
    <source>
        <dbReference type="ARBA" id="ARBA00022737"/>
    </source>
</evidence>
<feature type="region of interest" description="Disordered" evidence="6">
    <location>
        <begin position="687"/>
        <end position="711"/>
    </location>
</feature>
<dbReference type="PANTHER" id="PTHR46134:SF3">
    <property type="entry name" value="ARFGAP WITH FG REPEATS 1"/>
    <property type="match status" value="1"/>
</dbReference>